<dbReference type="RefSeq" id="WP_147742624.1">
    <property type="nucleotide sequence ID" value="NZ_VRUR01000001.1"/>
</dbReference>
<feature type="transmembrane region" description="Helical" evidence="1">
    <location>
        <begin position="138"/>
        <end position="157"/>
    </location>
</feature>
<dbReference type="EMBL" id="VRUR01000001">
    <property type="protein sequence ID" value="TXN38076.1"/>
    <property type="molecule type" value="Genomic_DNA"/>
</dbReference>
<feature type="transmembrane region" description="Helical" evidence="1">
    <location>
        <begin position="61"/>
        <end position="82"/>
    </location>
</feature>
<dbReference type="Proteomes" id="UP000321456">
    <property type="component" value="Unassembled WGS sequence"/>
</dbReference>
<keyword evidence="1" id="KW-0472">Membrane</keyword>
<evidence type="ECO:0000313" key="2">
    <source>
        <dbReference type="EMBL" id="TXN38076.1"/>
    </source>
</evidence>
<protein>
    <submittedName>
        <fullName evidence="2">DUF4271 domain-containing protein</fullName>
    </submittedName>
</protein>
<keyword evidence="1" id="KW-0812">Transmembrane</keyword>
<feature type="transmembrane region" description="Helical" evidence="1">
    <location>
        <begin position="163"/>
        <end position="182"/>
    </location>
</feature>
<dbReference type="AlphaFoldDB" id="A0A5C8V9H8"/>
<evidence type="ECO:0000256" key="1">
    <source>
        <dbReference type="SAM" id="Phobius"/>
    </source>
</evidence>
<keyword evidence="3" id="KW-1185">Reference proteome</keyword>
<accession>A0A5C8V9H8</accession>
<organism evidence="2 3">
    <name type="scientific">Flagellimonas hymeniacidonis</name>
    <dbReference type="NCBI Taxonomy" id="2603628"/>
    <lineage>
        <taxon>Bacteria</taxon>
        <taxon>Pseudomonadati</taxon>
        <taxon>Bacteroidota</taxon>
        <taxon>Flavobacteriia</taxon>
        <taxon>Flavobacteriales</taxon>
        <taxon>Flavobacteriaceae</taxon>
        <taxon>Flagellimonas</taxon>
    </lineage>
</organism>
<sequence length="218" mass="25460">MNPIDKVVVSLDWITIVLFASMFVLALGKYLFQSKFLNFIILPFNNRYVVLYNKKGRLLNWFHILLTVFQLINFSLFLFFVQKTFFDAQSNSNLFIFFVIAGVLLLFQLIKLLLQFTKGYIFNTTNLVSELQFNKISYLNHSSLVMFISNVLLAYIFKDSRIIIYSTIILIVSINIIGLVKLLKNYQKAIIPYFFYFILYLCALEIAPLVIVGSYLKD</sequence>
<evidence type="ECO:0000313" key="3">
    <source>
        <dbReference type="Proteomes" id="UP000321456"/>
    </source>
</evidence>
<keyword evidence="1" id="KW-1133">Transmembrane helix</keyword>
<name>A0A5C8V9H8_9FLAO</name>
<proteinExistence type="predicted"/>
<gene>
    <name evidence="2" type="ORF">FVB32_07215</name>
</gene>
<feature type="transmembrane region" description="Helical" evidence="1">
    <location>
        <begin position="13"/>
        <end position="32"/>
    </location>
</feature>
<feature type="transmembrane region" description="Helical" evidence="1">
    <location>
        <begin position="94"/>
        <end position="117"/>
    </location>
</feature>
<dbReference type="Pfam" id="PF14093">
    <property type="entry name" value="DUF4271"/>
    <property type="match status" value="1"/>
</dbReference>
<comment type="caution">
    <text evidence="2">The sequence shown here is derived from an EMBL/GenBank/DDBJ whole genome shotgun (WGS) entry which is preliminary data.</text>
</comment>
<reference evidence="2 3" key="1">
    <citation type="submission" date="2019-08" db="EMBL/GenBank/DDBJ databases">
        <title>Professor.</title>
        <authorList>
            <person name="Park J.S."/>
        </authorList>
    </citation>
    <scope>NUCLEOTIDE SEQUENCE [LARGE SCALE GENOMIC DNA]</scope>
    <source>
        <strain evidence="2 3">176CP5-101</strain>
    </source>
</reference>
<feature type="transmembrane region" description="Helical" evidence="1">
    <location>
        <begin position="194"/>
        <end position="216"/>
    </location>
</feature>
<dbReference type="InterPro" id="IPR025367">
    <property type="entry name" value="DUF4271"/>
</dbReference>